<feature type="domain" description="Virulence factor membrane-bound polymerase C-terminal" evidence="7">
    <location>
        <begin position="388"/>
        <end position="559"/>
    </location>
</feature>
<evidence type="ECO:0000256" key="4">
    <source>
        <dbReference type="ARBA" id="ARBA00023136"/>
    </source>
</evidence>
<feature type="transmembrane region" description="Helical" evidence="5">
    <location>
        <begin position="12"/>
        <end position="35"/>
    </location>
</feature>
<dbReference type="EMBL" id="MSCW01000001">
    <property type="protein sequence ID" value="ONF45023.1"/>
    <property type="molecule type" value="Genomic_DNA"/>
</dbReference>
<feature type="transmembrane region" description="Helical" evidence="5">
    <location>
        <begin position="41"/>
        <end position="61"/>
    </location>
</feature>
<feature type="transmembrane region" description="Helical" evidence="5">
    <location>
        <begin position="408"/>
        <end position="426"/>
    </location>
</feature>
<comment type="caution">
    <text evidence="8">The sequence shown here is derived from an EMBL/GenBank/DDBJ whole genome shotgun (WGS) entry which is preliminary data.</text>
</comment>
<feature type="transmembrane region" description="Helical" evidence="5">
    <location>
        <begin position="129"/>
        <end position="153"/>
    </location>
</feature>
<dbReference type="AlphaFoldDB" id="A0A1V2DWE1"/>
<feature type="domain" description="O-antigen ligase-related" evidence="6">
    <location>
        <begin position="207"/>
        <end position="367"/>
    </location>
</feature>
<dbReference type="Proteomes" id="UP000189339">
    <property type="component" value="Unassembled WGS sequence"/>
</dbReference>
<evidence type="ECO:0000256" key="1">
    <source>
        <dbReference type="ARBA" id="ARBA00004141"/>
    </source>
</evidence>
<feature type="transmembrane region" description="Helical" evidence="5">
    <location>
        <begin position="220"/>
        <end position="235"/>
    </location>
</feature>
<dbReference type="InterPro" id="IPR051533">
    <property type="entry name" value="WaaL-like"/>
</dbReference>
<proteinExistence type="predicted"/>
<feature type="transmembrane region" description="Helical" evidence="5">
    <location>
        <begin position="73"/>
        <end position="91"/>
    </location>
</feature>
<keyword evidence="3 5" id="KW-1133">Transmembrane helix</keyword>
<dbReference type="InterPro" id="IPR007016">
    <property type="entry name" value="O-antigen_ligase-rel_domated"/>
</dbReference>
<name>A0A1V2DWE1_9GAMM</name>
<evidence type="ECO:0000256" key="5">
    <source>
        <dbReference type="SAM" id="Phobius"/>
    </source>
</evidence>
<gene>
    <name evidence="8" type="ORF">BTO32_00650</name>
</gene>
<comment type="subcellular location">
    <subcellularLocation>
        <location evidence="1">Membrane</location>
        <topology evidence="1">Multi-pass membrane protein</topology>
    </subcellularLocation>
</comment>
<feature type="transmembrane region" description="Helical" evidence="5">
    <location>
        <begin position="360"/>
        <end position="379"/>
    </location>
</feature>
<feature type="transmembrane region" description="Helical" evidence="5">
    <location>
        <begin position="173"/>
        <end position="191"/>
    </location>
</feature>
<keyword evidence="9" id="KW-1185">Reference proteome</keyword>
<dbReference type="GO" id="GO:0016020">
    <property type="term" value="C:membrane"/>
    <property type="evidence" value="ECO:0007669"/>
    <property type="project" value="UniProtKB-SubCell"/>
</dbReference>
<feature type="transmembrane region" description="Helical" evidence="5">
    <location>
        <begin position="196"/>
        <end position="214"/>
    </location>
</feature>
<dbReference type="PANTHER" id="PTHR37422">
    <property type="entry name" value="TEICHURONIC ACID BIOSYNTHESIS PROTEIN TUAE"/>
    <property type="match status" value="1"/>
</dbReference>
<protein>
    <submittedName>
        <fullName evidence="8">Uncharacterized protein</fullName>
    </submittedName>
</protein>
<evidence type="ECO:0000256" key="3">
    <source>
        <dbReference type="ARBA" id="ARBA00022989"/>
    </source>
</evidence>
<accession>A0A1V2DWE1</accession>
<dbReference type="Pfam" id="PF11846">
    <property type="entry name" value="Wzy_C_2"/>
    <property type="match status" value="1"/>
</dbReference>
<keyword evidence="4 5" id="KW-0472">Membrane</keyword>
<dbReference type="PANTHER" id="PTHR37422:SF13">
    <property type="entry name" value="LIPOPOLYSACCHARIDE BIOSYNTHESIS PROTEIN PA4999-RELATED"/>
    <property type="match status" value="1"/>
</dbReference>
<sequence length="593" mass="66912">MSMYKVNLVTRLELTIHYALMTALIVVAFCVPYHFVPIGSFIEEFIAGGAAVIGGVIAWAYMPRERQVSQATVLWLIWGGVLLISFLGADYSMVSSGYWVLIYWFVGLLAIVWIGRLSSEMSVTHVIEVIALLFVFSALAQSILGVAKFYGLLRGYWIFEAGTTRLPGLINQYNLTASSLMIGMASLFYLYFKGKVGLFCAFFVIYVTSFAAILTDTRSILLYVAIIFIALWFVYGDDERIHKKRVAAIVIAAAMTSLLAFISVKPVDAFLESIGPDDLRRISLEDSVSTRDLSDLGIRVSEAKKIVAGIGHDLWLGVGPGNYSAYSYIWDDYVEDARRPGSLPTHSHNLFTMVMAEEGVLGLLVLLILISCVGWHLWVKKKNAEWFWLVSFFGILFVYSNVEYPLWYMQYLVVFLGICSLVLPSIRFKVDSRVIGYGLSAVALAVFGFLGLNLSSGYWDLVQADSKSYWGSDTVQTVRSWQGDTLLGPYATLLSYQRLLPSESEYERESELVERMMLWRPHNLVLVRKIQLLILSGDMEKACEISEKAIRFYKSVYFKLEADLPVIEKYRDIDVSPYRKCMVDAVTRYHNDA</sequence>
<dbReference type="Pfam" id="PF04932">
    <property type="entry name" value="Wzy_C"/>
    <property type="match status" value="1"/>
</dbReference>
<keyword evidence="2 5" id="KW-0812">Transmembrane</keyword>
<evidence type="ECO:0000259" key="6">
    <source>
        <dbReference type="Pfam" id="PF04932"/>
    </source>
</evidence>
<evidence type="ECO:0000313" key="8">
    <source>
        <dbReference type="EMBL" id="ONF45023.1"/>
    </source>
</evidence>
<feature type="transmembrane region" description="Helical" evidence="5">
    <location>
        <begin position="97"/>
        <end position="117"/>
    </location>
</feature>
<evidence type="ECO:0000313" key="9">
    <source>
        <dbReference type="Proteomes" id="UP000189339"/>
    </source>
</evidence>
<evidence type="ECO:0000259" key="7">
    <source>
        <dbReference type="Pfam" id="PF11846"/>
    </source>
</evidence>
<reference evidence="8 9" key="1">
    <citation type="submission" date="2016-12" db="EMBL/GenBank/DDBJ databases">
        <title>Marinobacter lutaoensis whole genome sequencing.</title>
        <authorList>
            <person name="Verma A."/>
            <person name="Krishnamurthi S."/>
        </authorList>
    </citation>
    <scope>NUCLEOTIDE SEQUENCE [LARGE SCALE GENOMIC DNA]</scope>
    <source>
        <strain evidence="8 9">T5054</strain>
    </source>
</reference>
<dbReference type="STRING" id="135739.BTO32_00650"/>
<dbReference type="InterPro" id="IPR021797">
    <property type="entry name" value="Wzy_C_2"/>
</dbReference>
<evidence type="ECO:0000256" key="2">
    <source>
        <dbReference type="ARBA" id="ARBA00022692"/>
    </source>
</evidence>
<feature type="transmembrane region" description="Helical" evidence="5">
    <location>
        <begin position="438"/>
        <end position="459"/>
    </location>
</feature>
<feature type="transmembrane region" description="Helical" evidence="5">
    <location>
        <begin position="247"/>
        <end position="264"/>
    </location>
</feature>
<organism evidence="8 9">
    <name type="scientific">Marinobacter lutaoensis</name>
    <dbReference type="NCBI Taxonomy" id="135739"/>
    <lineage>
        <taxon>Bacteria</taxon>
        <taxon>Pseudomonadati</taxon>
        <taxon>Pseudomonadota</taxon>
        <taxon>Gammaproteobacteria</taxon>
        <taxon>Pseudomonadales</taxon>
        <taxon>Marinobacteraceae</taxon>
        <taxon>Marinobacter</taxon>
    </lineage>
</organism>
<feature type="transmembrane region" description="Helical" evidence="5">
    <location>
        <begin position="386"/>
        <end position="402"/>
    </location>
</feature>